<organism evidence="2 3">
    <name type="scientific">Theileria equi strain WA</name>
    <dbReference type="NCBI Taxonomy" id="1537102"/>
    <lineage>
        <taxon>Eukaryota</taxon>
        <taxon>Sar</taxon>
        <taxon>Alveolata</taxon>
        <taxon>Apicomplexa</taxon>
        <taxon>Aconoidasida</taxon>
        <taxon>Piroplasmida</taxon>
        <taxon>Theileriidae</taxon>
        <taxon>Theileria</taxon>
    </lineage>
</organism>
<dbReference type="RefSeq" id="XP_004829546.1">
    <property type="nucleotide sequence ID" value="XM_004829489.1"/>
</dbReference>
<feature type="region of interest" description="Disordered" evidence="1">
    <location>
        <begin position="220"/>
        <end position="258"/>
    </location>
</feature>
<feature type="compositionally biased region" description="Polar residues" evidence="1">
    <location>
        <begin position="641"/>
        <end position="650"/>
    </location>
</feature>
<dbReference type="VEuPathDB" id="PiroplasmaDB:BEWA_027290"/>
<evidence type="ECO:0000313" key="2">
    <source>
        <dbReference type="EMBL" id="AFZ79880.1"/>
    </source>
</evidence>
<dbReference type="Proteomes" id="UP000031512">
    <property type="component" value="Chromosome 1"/>
</dbReference>
<proteinExistence type="predicted"/>
<accession>L0AWH3</accession>
<feature type="region of interest" description="Disordered" evidence="1">
    <location>
        <begin position="378"/>
        <end position="421"/>
    </location>
</feature>
<feature type="compositionally biased region" description="Basic and acidic residues" evidence="1">
    <location>
        <begin position="934"/>
        <end position="944"/>
    </location>
</feature>
<dbReference type="GeneID" id="15806790"/>
<dbReference type="AlphaFoldDB" id="L0AWH3"/>
<feature type="compositionally biased region" description="Polar residues" evidence="1">
    <location>
        <begin position="220"/>
        <end position="233"/>
    </location>
</feature>
<evidence type="ECO:0000256" key="1">
    <source>
        <dbReference type="SAM" id="MobiDB-lite"/>
    </source>
</evidence>
<feature type="region of interest" description="Disordered" evidence="1">
    <location>
        <begin position="686"/>
        <end position="762"/>
    </location>
</feature>
<dbReference type="Gene3D" id="2.60.120.1540">
    <property type="match status" value="1"/>
</dbReference>
<feature type="compositionally biased region" description="Pro residues" evidence="1">
    <location>
        <begin position="393"/>
        <end position="405"/>
    </location>
</feature>
<feature type="compositionally biased region" description="Low complexity" evidence="1">
    <location>
        <begin position="378"/>
        <end position="392"/>
    </location>
</feature>
<dbReference type="STRING" id="1537102.L0AWH3"/>
<feature type="region of interest" description="Disordered" evidence="1">
    <location>
        <begin position="1"/>
        <end position="23"/>
    </location>
</feature>
<dbReference type="KEGG" id="beq:BEWA_027290"/>
<feature type="compositionally biased region" description="Polar residues" evidence="1">
    <location>
        <begin position="734"/>
        <end position="753"/>
    </location>
</feature>
<gene>
    <name evidence="2" type="ORF">BEWA_027290</name>
</gene>
<protein>
    <submittedName>
        <fullName evidence="2">Uncharacterized protein</fullName>
    </submittedName>
</protein>
<sequence>MPRGKRMKQESAKSLRGSKLKPEVGPCLEDAIHSLPVNTKFKILQRKGTRGPYRKGKVKGEKEDEAALAEIKKKCGSTKTCTCGTKRPKGVTAKREDLIHDVKGFVTLAHYSNRIPFRLSNKLDNNERLDEGAPVLYGVTRVSVYYWVGDKVYDKPLLLEVDIDSSTKKKYYYKDEGTRTDPTIWKLKNADDIKLQVMLDDRNYHNNSAVPFEITDPTNLSQFYPSNKESNSLKNERKIMESNPPPNPPPGNSEQPTVQLSEQLDRVLCYYHSNVTLNVSYNNSDDLSKKPANNNRGWYKKGISDDALWTWIPGIHSSIKEADLQKGLDCKKWQKLRRYLKDLGCHPLGECPENSTKLTDEHLKQELEEEEKIAIKQRQQVQAQEQLQQQPSQPQPPPPPPPPSIPGSSESSTGDPVEPCGAVGKVVGPAVAGSVAAGLYGSAIATKVGLHAADKLILLAKDILDQEKPTPSTVTDQVPDTESETKILLQGTPIAQMADGDGRGETDDGAEATAVIIPVGVSKEQIDPGPLASCAQESKDVNKGPILETSVAGVEDPLSEENHVQNAAYNTPQGDVKGSTADTITIVEESQDITFTFDSSLEYPADLHGTDFVIDGHNPHPLFYGGEYVYYEGARGQIPGTNSQPASVVTTKAPKPIAPRHPSGEPSASEELPPAKEHIVATIPAVTPAKGPTDSPEETTVLSTSDSARESTPTTKEALLTPEVAQREDKLSAPQESQADATPTITTASQTPEGSLPKEGEMGRSTGIELAAGLGSWTIFGASSDDILKDIRRELIAGNYSSLTSAVLKSAMNKLNSGLHCNPHVDFCYDNTYDNVNSLKYMSQFVSGISVDIDEDSLDLSEDTCNMIFSHFPKCLGTSFRFQVGELAYIKWHGELCLVVINYSSQKLVACSDLEFEDEEESDASDTSFAASSDGKDELHVEPSRGPRFGRLMWLSDFNEEYFLDPDSHKMYSRANEFKPIKTSIPGMLYKLCITGNGNLKWYIDMIIHKHSSGIKYGHCMVVGSDVRIGRNCKNQKLHYVYKGNLTSLSL</sequence>
<feature type="compositionally biased region" description="Polar residues" evidence="1">
    <location>
        <begin position="698"/>
        <end position="715"/>
    </location>
</feature>
<name>L0AWH3_THEEQ</name>
<evidence type="ECO:0000313" key="3">
    <source>
        <dbReference type="Proteomes" id="UP000031512"/>
    </source>
</evidence>
<dbReference type="EMBL" id="CP001669">
    <property type="protein sequence ID" value="AFZ79880.1"/>
    <property type="molecule type" value="Genomic_DNA"/>
</dbReference>
<reference evidence="2 3" key="1">
    <citation type="journal article" date="2012" name="BMC Genomics">
        <title>Comparative genomic analysis and phylogenetic position of Theileria equi.</title>
        <authorList>
            <person name="Kappmeyer L.S."/>
            <person name="Thiagarajan M."/>
            <person name="Herndon D.R."/>
            <person name="Ramsay J.D."/>
            <person name="Caler E."/>
            <person name="Djikeng A."/>
            <person name="Gillespie J.J."/>
            <person name="Lau A.O."/>
            <person name="Roalson E.H."/>
            <person name="Silva J.C."/>
            <person name="Silva M.G."/>
            <person name="Suarez C.E."/>
            <person name="Ueti M.W."/>
            <person name="Nene V.M."/>
            <person name="Mealey R.H."/>
            <person name="Knowles D.P."/>
            <person name="Brayton K.A."/>
        </authorList>
    </citation>
    <scope>NUCLEOTIDE SEQUENCE [LARGE SCALE GENOMIC DNA]</scope>
    <source>
        <strain evidence="2 3">WA</strain>
    </source>
</reference>
<feature type="region of interest" description="Disordered" evidence="1">
    <location>
        <begin position="922"/>
        <end position="944"/>
    </location>
</feature>
<keyword evidence="3" id="KW-1185">Reference proteome</keyword>
<dbReference type="OrthoDB" id="6359008at2759"/>
<feature type="region of interest" description="Disordered" evidence="1">
    <location>
        <begin position="641"/>
        <end position="673"/>
    </location>
</feature>